<dbReference type="EMBL" id="CAADRA010005391">
    <property type="protein sequence ID" value="VFT89304.1"/>
    <property type="molecule type" value="Genomic_DNA"/>
</dbReference>
<dbReference type="Proteomes" id="UP000332933">
    <property type="component" value="Unassembled WGS sequence"/>
</dbReference>
<feature type="domain" description="DUF4455" evidence="3">
    <location>
        <begin position="122"/>
        <end position="390"/>
    </location>
</feature>
<evidence type="ECO:0000313" key="6">
    <source>
        <dbReference type="EMBL" id="VFT89304.1"/>
    </source>
</evidence>
<proteinExistence type="predicted"/>
<dbReference type="InterPro" id="IPR028089">
    <property type="entry name" value="DUF4455"/>
</dbReference>
<evidence type="ECO:0000259" key="4">
    <source>
        <dbReference type="Pfam" id="PF14644"/>
    </source>
</evidence>
<dbReference type="EMBL" id="VJMH01005370">
    <property type="protein sequence ID" value="KAF0696791.1"/>
    <property type="molecule type" value="Genomic_DNA"/>
</dbReference>
<feature type="region of interest" description="Disordered" evidence="2">
    <location>
        <begin position="1"/>
        <end position="35"/>
    </location>
</feature>
<reference evidence="6 7" key="1">
    <citation type="submission" date="2019-03" db="EMBL/GenBank/DDBJ databases">
        <authorList>
            <person name="Gaulin E."/>
            <person name="Dumas B."/>
        </authorList>
    </citation>
    <scope>NUCLEOTIDE SEQUENCE [LARGE SCALE GENOMIC DNA]</scope>
    <source>
        <strain evidence="6">CBS 568.67</strain>
    </source>
</reference>
<dbReference type="Pfam" id="PF14644">
    <property type="entry name" value="DUF4456"/>
    <property type="match status" value="1"/>
</dbReference>
<protein>
    <submittedName>
        <fullName evidence="6">Aste57867_12453 protein</fullName>
    </submittedName>
</protein>
<feature type="domain" description="DUF4455" evidence="3">
    <location>
        <begin position="628"/>
        <end position="794"/>
    </location>
</feature>
<sequence>MNQLEDDDDDGDMAMAMARPMTTTTSDASSPPKLDAKFKAEQALLTALQRPREFHKKEARSIQPMHISLSDMQSYRQSHHRRQDDEVSVTQVRELHHQKLGPSTSTTTATDKVDKIAANALRRRDRHTAAQAAYQSQLKQISEELEGDILRISDTIKDELARVAAATADRFTQLTSKPWLIAASHSLVVDGWTALEALWQGRTASLRAFGAGLEAVEQTRSARVGAELQRLTETCVAAAYVLAPEVERLVEAEAHELNVVLITNRRSHCHLVSRLLKEDMHKFVGVRTQWEACERNWRALNHDHAVMVFQTTLESPLYTYPPRLHAILARLRTDQASVHSNERLALLANLHGLIDADMLASETVRGMVASLAEMYKKEEERNATYFAELFACQGSIVADAVALREELRATCHRVGAKAQEGALADIASQLTALLVGTTDDGLDEFFRIAGGLKPELSTIEERLASPEMIYQDNVAALEPRVAMLVAALPLESILDAQGKSNERKSAQATLERLRKAPKNEIVGLLPTLLMQTTTLAAIQGIDDRLRAELDDIARKLETLIADNDVAAAAAATQKSKGIGLDAFQITDMPGIRKAQRRLGTLVYATDLPPPFQALLHVILQALRVQTHANNVVDEIVAAECNGRIAAREREMQALVAAVGAGLEAQTTQLHVTCDRFARFFYHVSGCIEAYEDKTRVVNLTVMDLLDTLKETHDGNVGAFETEFATRRSALRHAPDERTLDDEFKNCLVLLERLEEEYRKYNKKVSLASTNHPVAISKQNDLFRNDLCAYFALVSPSLHANTTIDQLLSADVIELAVNDPATEDKLDGSHVVDAAPLPPQPSTATLPKSASVVNAAAIEAAASDHADGDAAVEATTMPEKPVFCSRNGVVYDESATMDDLLGRILQRKLLLPGEEPSDDDTPEDPPEKAGETIPPVATEVSTAKKGTPRGQSSAAINNTAAAVPADAVPPSDATPPAATDDQNAASQQPELEIPLASVIAVLDVPPTTLVAMLQALREAMLASFEARSAKHLDDAHAEAKTRVDAYAFLLEECLRMHWPRKGRTDVQIYQPRAGELVSHRQRHGRHVKNVLKKLGLQEAAFMALHADALACLHAQENVQLGFQSQLLMQTSLAALQGLESRSKKAHVEFKGAWGDLLQTKMHVYLTDEPTALVATCRELVTTCTHQVFPDLVSCDVISGCDYHPDEVKLVQAVVAETEAQIVDAVAGRQDKILALGELEHTIGALLVTFKARYHACLQSLSMKEGLGQKYGMPRRNAQERLRSEMARSDNMAHSIDELLHVLLAMGDANAPLRLGPKSPSNRARLVRKTVLDLRQRVYTRGLYLGVLKNKMQLVPRAVQDDLEAATKYDADAPLDDGATSSSPTPFLAATKQFEAQCIADTRSLFQAEGKPLEGDAVPDTLQTYLHEQHDKAVAYVEAQVAAFRTQIKSFEAALAVAARAAMQDIVDRAQTSVHAKVDAVEATFAAQFAAWDAQKERHKAELTPGLCSPNQTHVVAALCAKEAARTAHVQAAIRVVRWQVLMEHVTQARAFHKRLVAMFGAVMAMLDSCTMPADLETAPDDDQHKRKSLKRLRKALRQAETGDPLAVDLAPDETAALTEAKERQRFPKRAWPGLAVVPIFDIPAMIKEDSKDVPGAEPPPPPVVSDVAVPVGKGGKADKAHHDKLHADKAAAAHVDQVENGACVGYVTDAHRAAVASRNDAHAAYCAWFDASMESLGRKYTTLLREEELWFVNWGQLIRSMQSQDAS</sequence>
<gene>
    <name evidence="6" type="primary">Aste57867_12453</name>
    <name evidence="5" type="ORF">As57867_012407</name>
    <name evidence="6" type="ORF">ASTE57867_12453</name>
</gene>
<feature type="compositionally biased region" description="Acidic residues" evidence="2">
    <location>
        <begin position="1"/>
        <end position="12"/>
    </location>
</feature>
<organism evidence="6 7">
    <name type="scientific">Aphanomyces stellatus</name>
    <dbReference type="NCBI Taxonomy" id="120398"/>
    <lineage>
        <taxon>Eukaryota</taxon>
        <taxon>Sar</taxon>
        <taxon>Stramenopiles</taxon>
        <taxon>Oomycota</taxon>
        <taxon>Saprolegniomycetes</taxon>
        <taxon>Saprolegniales</taxon>
        <taxon>Verrucalvaceae</taxon>
        <taxon>Aphanomyces</taxon>
    </lineage>
</organism>
<dbReference type="PANTHER" id="PTHR21444:SF14">
    <property type="entry name" value="COILED-COIL DOMAIN-CONTAINING PROTEIN 180"/>
    <property type="match status" value="1"/>
</dbReference>
<feature type="domain" description="DUF4456" evidence="4">
    <location>
        <begin position="1416"/>
        <end position="1593"/>
    </location>
</feature>
<evidence type="ECO:0000256" key="1">
    <source>
        <dbReference type="SAM" id="Coils"/>
    </source>
</evidence>
<dbReference type="OrthoDB" id="431588at2759"/>
<feature type="region of interest" description="Disordered" evidence="2">
    <location>
        <begin position="910"/>
        <end position="987"/>
    </location>
</feature>
<evidence type="ECO:0000313" key="5">
    <source>
        <dbReference type="EMBL" id="KAF0696791.1"/>
    </source>
</evidence>
<dbReference type="InterPro" id="IPR027914">
    <property type="entry name" value="DUF4456"/>
</dbReference>
<keyword evidence="1" id="KW-0175">Coiled coil</keyword>
<reference evidence="5" key="2">
    <citation type="submission" date="2019-06" db="EMBL/GenBank/DDBJ databases">
        <title>Genomics analysis of Aphanomyces spp. identifies a new class of oomycete effector associated with host adaptation.</title>
        <authorList>
            <person name="Gaulin E."/>
        </authorList>
    </citation>
    <scope>NUCLEOTIDE SEQUENCE</scope>
    <source>
        <strain evidence="5">CBS 578.67</strain>
    </source>
</reference>
<feature type="compositionally biased region" description="Low complexity" evidence="2">
    <location>
        <begin position="13"/>
        <end position="25"/>
    </location>
</feature>
<feature type="compositionally biased region" description="Low complexity" evidence="2">
    <location>
        <begin position="950"/>
        <end position="984"/>
    </location>
</feature>
<evidence type="ECO:0000259" key="3">
    <source>
        <dbReference type="Pfam" id="PF14643"/>
    </source>
</evidence>
<keyword evidence="7" id="KW-1185">Reference proteome</keyword>
<dbReference type="PANTHER" id="PTHR21444">
    <property type="entry name" value="COILED-COIL DOMAIN-CONTAINING PROTEIN 180"/>
    <property type="match status" value="1"/>
</dbReference>
<evidence type="ECO:0000313" key="7">
    <source>
        <dbReference type="Proteomes" id="UP000332933"/>
    </source>
</evidence>
<feature type="coiled-coil region" evidence="1">
    <location>
        <begin position="743"/>
        <end position="770"/>
    </location>
</feature>
<evidence type="ECO:0000256" key="2">
    <source>
        <dbReference type="SAM" id="MobiDB-lite"/>
    </source>
</evidence>
<feature type="compositionally biased region" description="Acidic residues" evidence="2">
    <location>
        <begin position="914"/>
        <end position="923"/>
    </location>
</feature>
<accession>A0A485KVK2</accession>
<dbReference type="Pfam" id="PF14643">
    <property type="entry name" value="DUF4455"/>
    <property type="match status" value="2"/>
</dbReference>
<name>A0A485KVK2_9STRA</name>